<dbReference type="GO" id="GO:0043952">
    <property type="term" value="P:protein transport by the Sec complex"/>
    <property type="evidence" value="ECO:0007669"/>
    <property type="project" value="UniProtKB-UniRule"/>
</dbReference>
<organism evidence="11 12">
    <name type="scientific">Desulfobulbus propionicus (strain ATCC 33891 / DSM 2032 / VKM B-1956 / 1pr3)</name>
    <dbReference type="NCBI Taxonomy" id="577650"/>
    <lineage>
        <taxon>Bacteria</taxon>
        <taxon>Pseudomonadati</taxon>
        <taxon>Thermodesulfobacteriota</taxon>
        <taxon>Desulfobulbia</taxon>
        <taxon>Desulfobulbales</taxon>
        <taxon>Desulfobulbaceae</taxon>
        <taxon>Desulfobulbus</taxon>
    </lineage>
</organism>
<dbReference type="NCBIfam" id="TIGR00964">
    <property type="entry name" value="secE_bact"/>
    <property type="match status" value="1"/>
</dbReference>
<feature type="region of interest" description="Disordered" evidence="10">
    <location>
        <begin position="1"/>
        <end position="29"/>
    </location>
</feature>
<evidence type="ECO:0000256" key="7">
    <source>
        <dbReference type="ARBA" id="ARBA00023010"/>
    </source>
</evidence>
<evidence type="ECO:0000256" key="5">
    <source>
        <dbReference type="ARBA" id="ARBA00022927"/>
    </source>
</evidence>
<dbReference type="HAMAP" id="MF_00422">
    <property type="entry name" value="SecE"/>
    <property type="match status" value="1"/>
</dbReference>
<keyword evidence="3 9" id="KW-1003">Cell membrane</keyword>
<protein>
    <recommendedName>
        <fullName evidence="9">Protein translocase subunit SecE</fullName>
    </recommendedName>
</protein>
<keyword evidence="5 9" id="KW-0653">Protein transport</keyword>
<keyword evidence="6 9" id="KW-1133">Transmembrane helix</keyword>
<evidence type="ECO:0000256" key="10">
    <source>
        <dbReference type="SAM" id="MobiDB-lite"/>
    </source>
</evidence>
<dbReference type="GO" id="GO:0065002">
    <property type="term" value="P:intracellular protein transmembrane transport"/>
    <property type="evidence" value="ECO:0007669"/>
    <property type="project" value="UniProtKB-UniRule"/>
</dbReference>
<dbReference type="PANTHER" id="PTHR33910">
    <property type="entry name" value="PROTEIN TRANSLOCASE SUBUNIT SECE"/>
    <property type="match status" value="1"/>
</dbReference>
<sequence>MSTKKATRTGKGGVEAKKDPVDQEGRSAFSPSGIRQFILEVQSEFRKIVWPGKKPTAGLTGFVVLLVVLISLYLGSVDLLLGKLVSYVLN</sequence>
<dbReference type="KEGG" id="dpr:Despr_0778"/>
<dbReference type="InterPro" id="IPR005807">
    <property type="entry name" value="SecE_bac"/>
</dbReference>
<comment type="subunit">
    <text evidence="9">Component of the Sec protein translocase complex. Heterotrimer consisting of SecY, SecE and SecG subunits. The heterotrimers can form oligomers, although 1 heterotrimer is thought to be able to translocate proteins. Interacts with the ribosome. Interacts with SecDF, and other proteins may be involved. Interacts with SecA.</text>
</comment>
<dbReference type="EMBL" id="CP002364">
    <property type="protein sequence ID" value="ADW16952.1"/>
    <property type="molecule type" value="Genomic_DNA"/>
</dbReference>
<feature type="transmembrane region" description="Helical" evidence="9">
    <location>
        <begin position="56"/>
        <end position="74"/>
    </location>
</feature>
<gene>
    <name evidence="9" type="primary">secE</name>
    <name evidence="11" type="ordered locus">Despr_0778</name>
</gene>
<keyword evidence="12" id="KW-1185">Reference proteome</keyword>
<comment type="similarity">
    <text evidence="9">Belongs to the SecE/SEC61-gamma family.</text>
</comment>
<feature type="compositionally biased region" description="Basic and acidic residues" evidence="10">
    <location>
        <begin position="14"/>
        <end position="25"/>
    </location>
</feature>
<dbReference type="GO" id="GO:0006605">
    <property type="term" value="P:protein targeting"/>
    <property type="evidence" value="ECO:0007669"/>
    <property type="project" value="UniProtKB-UniRule"/>
</dbReference>
<dbReference type="GO" id="GO:0008320">
    <property type="term" value="F:protein transmembrane transporter activity"/>
    <property type="evidence" value="ECO:0007669"/>
    <property type="project" value="UniProtKB-UniRule"/>
</dbReference>
<evidence type="ECO:0000256" key="4">
    <source>
        <dbReference type="ARBA" id="ARBA00022692"/>
    </source>
</evidence>
<evidence type="ECO:0000256" key="1">
    <source>
        <dbReference type="ARBA" id="ARBA00004370"/>
    </source>
</evidence>
<dbReference type="Pfam" id="PF00584">
    <property type="entry name" value="SecE"/>
    <property type="match status" value="1"/>
</dbReference>
<keyword evidence="8 9" id="KW-0472">Membrane</keyword>
<reference evidence="11 12" key="1">
    <citation type="journal article" date="2011" name="Stand. Genomic Sci.">
        <title>Complete genome sequence of Desulfobulbus propionicus type strain (1pr3).</title>
        <authorList>
            <person name="Pagani I."/>
            <person name="Lapidus A."/>
            <person name="Nolan M."/>
            <person name="Lucas S."/>
            <person name="Hammon N."/>
            <person name="Deshpande S."/>
            <person name="Cheng J.F."/>
            <person name="Chertkov O."/>
            <person name="Davenport K."/>
            <person name="Tapia R."/>
            <person name="Han C."/>
            <person name="Goodwin L."/>
            <person name="Pitluck S."/>
            <person name="Liolios K."/>
            <person name="Mavromatis K."/>
            <person name="Ivanova N."/>
            <person name="Mikhailova N."/>
            <person name="Pati A."/>
            <person name="Chen A."/>
            <person name="Palaniappan K."/>
            <person name="Land M."/>
            <person name="Hauser L."/>
            <person name="Chang Y.J."/>
            <person name="Jeffries C.D."/>
            <person name="Detter J.C."/>
            <person name="Brambilla E."/>
            <person name="Kannan K.P."/>
            <person name="Djao O.D."/>
            <person name="Rohde M."/>
            <person name="Pukall R."/>
            <person name="Spring S."/>
            <person name="Goker M."/>
            <person name="Sikorski J."/>
            <person name="Woyke T."/>
            <person name="Bristow J."/>
            <person name="Eisen J.A."/>
            <person name="Markowitz V."/>
            <person name="Hugenholtz P."/>
            <person name="Kyrpides N.C."/>
            <person name="Klenk H.P."/>
        </authorList>
    </citation>
    <scope>NUCLEOTIDE SEQUENCE [LARGE SCALE GENOMIC DNA]</scope>
    <source>
        <strain evidence="12">ATCC 33891 / DSM 2032 / 1pr3</strain>
    </source>
</reference>
<evidence type="ECO:0000256" key="2">
    <source>
        <dbReference type="ARBA" id="ARBA00022448"/>
    </source>
</evidence>
<dbReference type="RefSeq" id="WP_015723497.1">
    <property type="nucleotide sequence ID" value="NC_014972.1"/>
</dbReference>
<evidence type="ECO:0000256" key="6">
    <source>
        <dbReference type="ARBA" id="ARBA00022989"/>
    </source>
</evidence>
<comment type="subcellular location">
    <subcellularLocation>
        <location evidence="9">Cell inner membrane</location>
        <topology evidence="9">Single-pass membrane protein</topology>
    </subcellularLocation>
    <subcellularLocation>
        <location evidence="1">Membrane</location>
    </subcellularLocation>
</comment>
<evidence type="ECO:0000256" key="9">
    <source>
        <dbReference type="HAMAP-Rule" id="MF_00422"/>
    </source>
</evidence>
<accession>A0A7U3YKA4</accession>
<dbReference type="GO" id="GO:0009306">
    <property type="term" value="P:protein secretion"/>
    <property type="evidence" value="ECO:0007669"/>
    <property type="project" value="UniProtKB-UniRule"/>
</dbReference>
<dbReference type="GO" id="GO:0005886">
    <property type="term" value="C:plasma membrane"/>
    <property type="evidence" value="ECO:0007669"/>
    <property type="project" value="UniProtKB-SubCell"/>
</dbReference>
<dbReference type="Gene3D" id="1.20.5.1030">
    <property type="entry name" value="Preprotein translocase secy subunit"/>
    <property type="match status" value="1"/>
</dbReference>
<proteinExistence type="inferred from homology"/>
<keyword evidence="7 9" id="KW-0811">Translocation</keyword>
<comment type="function">
    <text evidence="9">Essential subunit of the Sec protein translocation channel SecYEG. Clamps together the 2 halves of SecY. May contact the channel plug during translocation.</text>
</comment>
<dbReference type="InterPro" id="IPR038379">
    <property type="entry name" value="SecE_sf"/>
</dbReference>
<evidence type="ECO:0000313" key="12">
    <source>
        <dbReference type="Proteomes" id="UP000006365"/>
    </source>
</evidence>
<keyword evidence="4 9" id="KW-0812">Transmembrane</keyword>
<dbReference type="InterPro" id="IPR001901">
    <property type="entry name" value="Translocase_SecE/Sec61-g"/>
</dbReference>
<evidence type="ECO:0000256" key="8">
    <source>
        <dbReference type="ARBA" id="ARBA00023136"/>
    </source>
</evidence>
<keyword evidence="9" id="KW-0997">Cell inner membrane</keyword>
<evidence type="ECO:0000313" key="11">
    <source>
        <dbReference type="EMBL" id="ADW16952.1"/>
    </source>
</evidence>
<dbReference type="Proteomes" id="UP000006365">
    <property type="component" value="Chromosome"/>
</dbReference>
<keyword evidence="2 9" id="KW-0813">Transport</keyword>
<dbReference type="PANTHER" id="PTHR33910:SF1">
    <property type="entry name" value="PROTEIN TRANSLOCASE SUBUNIT SECE"/>
    <property type="match status" value="1"/>
</dbReference>
<name>A0A7U3YKA4_DESPD</name>
<evidence type="ECO:0000256" key="3">
    <source>
        <dbReference type="ARBA" id="ARBA00022475"/>
    </source>
</evidence>
<dbReference type="AlphaFoldDB" id="A0A7U3YKA4"/>